<keyword evidence="1" id="KW-0547">Nucleotide-binding</keyword>
<evidence type="ECO:0000313" key="4">
    <source>
        <dbReference type="Proteomes" id="UP000176939"/>
    </source>
</evidence>
<dbReference type="SUPFAM" id="SSF56059">
    <property type="entry name" value="Glutathione synthetase ATP-binding domain-like"/>
    <property type="match status" value="1"/>
</dbReference>
<dbReference type="Pfam" id="PF15632">
    <property type="entry name" value="ATPgrasp_Ter"/>
    <property type="match status" value="1"/>
</dbReference>
<reference evidence="3 4" key="1">
    <citation type="journal article" date="2016" name="Nat. Commun.">
        <title>Thousands of microbial genomes shed light on interconnected biogeochemical processes in an aquifer system.</title>
        <authorList>
            <person name="Anantharaman K."/>
            <person name="Brown C.T."/>
            <person name="Hug L.A."/>
            <person name="Sharon I."/>
            <person name="Castelle C.J."/>
            <person name="Probst A.J."/>
            <person name="Thomas B.C."/>
            <person name="Singh A."/>
            <person name="Wilkins M.J."/>
            <person name="Karaoz U."/>
            <person name="Brodie E.L."/>
            <person name="Williams K.H."/>
            <person name="Hubbard S.S."/>
            <person name="Banfield J.F."/>
        </authorList>
    </citation>
    <scope>NUCLEOTIDE SEQUENCE [LARGE SCALE GENOMIC DNA]</scope>
</reference>
<dbReference type="PROSITE" id="PS00867">
    <property type="entry name" value="CPSASE_2"/>
    <property type="match status" value="1"/>
</dbReference>
<evidence type="ECO:0000313" key="3">
    <source>
        <dbReference type="EMBL" id="OGM08922.1"/>
    </source>
</evidence>
<dbReference type="Gene3D" id="3.40.50.20">
    <property type="match status" value="1"/>
</dbReference>
<organism evidence="3 4">
    <name type="scientific">Candidatus Woesebacteria bacterium RBG_13_36_22</name>
    <dbReference type="NCBI Taxonomy" id="1802478"/>
    <lineage>
        <taxon>Bacteria</taxon>
        <taxon>Candidatus Woeseibacteriota</taxon>
    </lineage>
</organism>
<dbReference type="Proteomes" id="UP000176939">
    <property type="component" value="Unassembled WGS sequence"/>
</dbReference>
<dbReference type="InterPro" id="IPR011761">
    <property type="entry name" value="ATP-grasp"/>
</dbReference>
<dbReference type="InterPro" id="IPR005479">
    <property type="entry name" value="CPAse_ATP-bd"/>
</dbReference>
<evidence type="ECO:0000256" key="1">
    <source>
        <dbReference type="PROSITE-ProRule" id="PRU00409"/>
    </source>
</evidence>
<dbReference type="GO" id="GO:0005524">
    <property type="term" value="F:ATP binding"/>
    <property type="evidence" value="ECO:0007669"/>
    <property type="project" value="UniProtKB-UniRule"/>
</dbReference>
<dbReference type="GO" id="GO:0046872">
    <property type="term" value="F:metal ion binding"/>
    <property type="evidence" value="ECO:0007669"/>
    <property type="project" value="InterPro"/>
</dbReference>
<name>A0A1F7X1G2_9BACT</name>
<dbReference type="PROSITE" id="PS50975">
    <property type="entry name" value="ATP_GRASP"/>
    <property type="match status" value="1"/>
</dbReference>
<evidence type="ECO:0000259" key="2">
    <source>
        <dbReference type="PROSITE" id="PS50975"/>
    </source>
</evidence>
<keyword evidence="1" id="KW-0067">ATP-binding</keyword>
<protein>
    <recommendedName>
        <fullName evidence="2">ATP-grasp domain-containing protein</fullName>
    </recommendedName>
</protein>
<dbReference type="Gene3D" id="3.30.470.20">
    <property type="entry name" value="ATP-grasp fold, B domain"/>
    <property type="match status" value="1"/>
</dbReference>
<feature type="domain" description="ATP-grasp" evidence="2">
    <location>
        <begin position="72"/>
        <end position="258"/>
    </location>
</feature>
<dbReference type="EMBL" id="MGFQ01000034">
    <property type="protein sequence ID" value="OGM08922.1"/>
    <property type="molecule type" value="Genomic_DNA"/>
</dbReference>
<proteinExistence type="predicted"/>
<accession>A0A1F7X1G2</accession>
<comment type="caution">
    <text evidence="3">The sequence shown here is derived from an EMBL/GenBank/DDBJ whole genome shotgun (WGS) entry which is preliminary data.</text>
</comment>
<gene>
    <name evidence="3" type="ORF">A2Z67_05725</name>
</gene>
<sequence length="283" mass="32916">MMKIMISAVGGSVAISYIQHLQKLGHYVIGIDMNDDIPGKHFCDEFHKVDPCHPGYINDIDYDLFFPFIDEELLLCMNDGRIIQCNYETNMTCINKHFLYQYCITHDIKVPTLSSVMDKYGFVRGIYSRGSKEAFLTTDFRQYMLNGKYIVQKFIQGIEYTIDCLVNSNGEFIFCVPRKRVNFTNVSLQGEIDMRQDLIDFTKDIVSKIKFKGPINIQVIVRDNEIYLIEINPRLAGSAIFSIMAGFDIIKDSIDIWSGNYYKSDYNIKDKKKVYRYLTEWSD</sequence>
<dbReference type="AlphaFoldDB" id="A0A1F7X1G2"/>